<name>A0A2M7GB48_9BACT</name>
<evidence type="ECO:0000259" key="1">
    <source>
        <dbReference type="Pfam" id="PF12705"/>
    </source>
</evidence>
<protein>
    <recommendedName>
        <fullName evidence="1">PD-(D/E)XK endonuclease-like domain-containing protein</fullName>
    </recommendedName>
</protein>
<organism evidence="2 3">
    <name type="scientific">bacterium (Candidatus Blackallbacteria) CG17_big_fil_post_rev_8_21_14_2_50_48_46</name>
    <dbReference type="NCBI Taxonomy" id="2014261"/>
    <lineage>
        <taxon>Bacteria</taxon>
        <taxon>Candidatus Blackallbacteria</taxon>
    </lineage>
</organism>
<proteinExistence type="predicted"/>
<dbReference type="Proteomes" id="UP000231019">
    <property type="component" value="Unassembled WGS sequence"/>
</dbReference>
<sequence length="237" mass="28475">MHPLISFHQLRDWRCCSQLYAYRYLFKIPDFQGSQEKERGKKLHELIEQDLNGFKISIPDVFAQVWQNYQNYIAPLKKNFQLHAEWDYFFSVQCSAQTWGITGRIDLWAALENTLLIVDWKSGKGPLSETDLWQMQWYAWSLDQMRLSLGLNKEQPIQTEWLYLETGQKESRIFSREELNRLQLEFCNHIAQTDPKEYDFIPNPHPWQQGNWCQRCTYQKLCPEGKYHDHERADFTV</sequence>
<feature type="domain" description="PD-(D/E)XK endonuclease-like" evidence="1">
    <location>
        <begin position="5"/>
        <end position="223"/>
    </location>
</feature>
<accession>A0A2M7GB48</accession>
<dbReference type="Gene3D" id="3.90.320.10">
    <property type="match status" value="1"/>
</dbReference>
<dbReference type="Pfam" id="PF12705">
    <property type="entry name" value="PDDEXK_1"/>
    <property type="match status" value="1"/>
</dbReference>
<gene>
    <name evidence="2" type="ORF">COW36_00540</name>
</gene>
<evidence type="ECO:0000313" key="3">
    <source>
        <dbReference type="Proteomes" id="UP000231019"/>
    </source>
</evidence>
<dbReference type="SUPFAM" id="SSF52980">
    <property type="entry name" value="Restriction endonuclease-like"/>
    <property type="match status" value="1"/>
</dbReference>
<reference evidence="2 3" key="1">
    <citation type="submission" date="2017-09" db="EMBL/GenBank/DDBJ databases">
        <title>Depth-based differentiation of microbial function through sediment-hosted aquifers and enrichment of novel symbionts in the deep terrestrial subsurface.</title>
        <authorList>
            <person name="Probst A.J."/>
            <person name="Ladd B."/>
            <person name="Jarett J.K."/>
            <person name="Geller-Mcgrath D.E."/>
            <person name="Sieber C.M."/>
            <person name="Emerson J.B."/>
            <person name="Anantharaman K."/>
            <person name="Thomas B.C."/>
            <person name="Malmstrom R."/>
            <person name="Stieglmeier M."/>
            <person name="Klingl A."/>
            <person name="Woyke T."/>
            <person name="Ryan C.M."/>
            <person name="Banfield J.F."/>
        </authorList>
    </citation>
    <scope>NUCLEOTIDE SEQUENCE [LARGE SCALE GENOMIC DNA]</scope>
    <source>
        <strain evidence="2">CG17_big_fil_post_rev_8_21_14_2_50_48_46</strain>
    </source>
</reference>
<comment type="caution">
    <text evidence="2">The sequence shown here is derived from an EMBL/GenBank/DDBJ whole genome shotgun (WGS) entry which is preliminary data.</text>
</comment>
<dbReference type="InterPro" id="IPR011604">
    <property type="entry name" value="PDDEXK-like_dom_sf"/>
</dbReference>
<dbReference type="InterPro" id="IPR011335">
    <property type="entry name" value="Restrct_endonuc-II-like"/>
</dbReference>
<dbReference type="EMBL" id="PFFQ01000004">
    <property type="protein sequence ID" value="PIW19360.1"/>
    <property type="molecule type" value="Genomic_DNA"/>
</dbReference>
<dbReference type="InterPro" id="IPR038726">
    <property type="entry name" value="PDDEXK_AddAB-type"/>
</dbReference>
<evidence type="ECO:0000313" key="2">
    <source>
        <dbReference type="EMBL" id="PIW19360.1"/>
    </source>
</evidence>
<dbReference type="AlphaFoldDB" id="A0A2M7GB48"/>